<dbReference type="STRING" id="1480615.AWJ14_21345"/>
<evidence type="ECO:0000313" key="4">
    <source>
        <dbReference type="Proteomes" id="UP000094795"/>
    </source>
</evidence>
<dbReference type="InterPro" id="IPR003010">
    <property type="entry name" value="C-N_Hydrolase"/>
</dbReference>
<dbReference type="AlphaFoldDB" id="A0A1C1YXP2"/>
<evidence type="ECO:0000256" key="1">
    <source>
        <dbReference type="ARBA" id="ARBA00022801"/>
    </source>
</evidence>
<dbReference type="RefSeq" id="WP_066176823.1">
    <property type="nucleotide sequence ID" value="NZ_LQZT01000008.1"/>
</dbReference>
<comment type="caution">
    <text evidence="3">The sequence shown here is derived from an EMBL/GenBank/DDBJ whole genome shotgun (WGS) entry which is preliminary data.</text>
</comment>
<accession>A0A1C1YXP2</accession>
<proteinExistence type="predicted"/>
<dbReference type="InterPro" id="IPR050345">
    <property type="entry name" value="Aliph_Amidase/BUP"/>
</dbReference>
<dbReference type="PROSITE" id="PS50263">
    <property type="entry name" value="CN_HYDROLASE"/>
    <property type="match status" value="1"/>
</dbReference>
<feature type="domain" description="CN hydrolase" evidence="2">
    <location>
        <begin position="42"/>
        <end position="294"/>
    </location>
</feature>
<gene>
    <name evidence="3" type="ORF">AWJ14_21345</name>
</gene>
<keyword evidence="4" id="KW-1185">Reference proteome</keyword>
<keyword evidence="1 3" id="KW-0378">Hydrolase</keyword>
<sequence>MTRHANFKRRVRARAAKTGESYTAALAHLRQSSPRTLDPASVRLAVVQSAACDDPGDATALKHCGEGLREMMRQAHAQGARLIHFPEGAICAPGKRRMSSRGPAEIAEANWARADWAALGQELDSIAELARSLGVWAVVGSVHPVPGQQRPFNSLYVISEHGEIATRYDERLLSHTKQSYMYAHGSGPATFTVDGLRFGCALGTETHFPEIFTDYESLEVDCVLCSTTGGTCADSAFAAEALGHAASNAYWVSLSLHAAHSEMVPSGVAGPEGRWAARCADNGTPAIALADITPTAGGPARPWRRKLRAEMATSQAQ</sequence>
<dbReference type="Pfam" id="PF00795">
    <property type="entry name" value="CN_hydrolase"/>
    <property type="match status" value="1"/>
</dbReference>
<dbReference type="GO" id="GO:0016811">
    <property type="term" value="F:hydrolase activity, acting on carbon-nitrogen (but not peptide) bonds, in linear amides"/>
    <property type="evidence" value="ECO:0007669"/>
    <property type="project" value="TreeGrafter"/>
</dbReference>
<protein>
    <submittedName>
        <fullName evidence="3">Amidohydrolase</fullName>
    </submittedName>
</protein>
<dbReference type="SUPFAM" id="SSF56317">
    <property type="entry name" value="Carbon-nitrogen hydrolase"/>
    <property type="match status" value="1"/>
</dbReference>
<organism evidence="3 4">
    <name type="scientific">Hoeflea olei</name>
    <dbReference type="NCBI Taxonomy" id="1480615"/>
    <lineage>
        <taxon>Bacteria</taxon>
        <taxon>Pseudomonadati</taxon>
        <taxon>Pseudomonadota</taxon>
        <taxon>Alphaproteobacteria</taxon>
        <taxon>Hyphomicrobiales</taxon>
        <taxon>Rhizobiaceae</taxon>
        <taxon>Hoeflea</taxon>
    </lineage>
</organism>
<dbReference type="Proteomes" id="UP000094795">
    <property type="component" value="Unassembled WGS sequence"/>
</dbReference>
<dbReference type="OrthoDB" id="9811121at2"/>
<evidence type="ECO:0000313" key="3">
    <source>
        <dbReference type="EMBL" id="OCW58245.1"/>
    </source>
</evidence>
<dbReference type="PANTHER" id="PTHR43674:SF16">
    <property type="entry name" value="CARBON-NITROGEN FAMILY, PUTATIVE (AFU_ORTHOLOGUE AFUA_5G02350)-RELATED"/>
    <property type="match status" value="1"/>
</dbReference>
<dbReference type="InterPro" id="IPR036526">
    <property type="entry name" value="C-N_Hydrolase_sf"/>
</dbReference>
<evidence type="ECO:0000259" key="2">
    <source>
        <dbReference type="PROSITE" id="PS50263"/>
    </source>
</evidence>
<reference evidence="3 4" key="1">
    <citation type="submission" date="2015-12" db="EMBL/GenBank/DDBJ databases">
        <authorList>
            <person name="Shamseldin A."/>
            <person name="Moawad H."/>
            <person name="Abd El-Rahim W.M."/>
            <person name="Sadowsky M.J."/>
        </authorList>
    </citation>
    <scope>NUCLEOTIDE SEQUENCE [LARGE SCALE GENOMIC DNA]</scope>
    <source>
        <strain evidence="3 4">JC234</strain>
    </source>
</reference>
<dbReference type="Gene3D" id="3.60.110.10">
    <property type="entry name" value="Carbon-nitrogen hydrolase"/>
    <property type="match status" value="1"/>
</dbReference>
<name>A0A1C1YXP2_9HYPH</name>
<dbReference type="CDD" id="cd07197">
    <property type="entry name" value="nitrilase"/>
    <property type="match status" value="1"/>
</dbReference>
<dbReference type="EMBL" id="LQZT01000008">
    <property type="protein sequence ID" value="OCW58245.1"/>
    <property type="molecule type" value="Genomic_DNA"/>
</dbReference>
<dbReference type="PANTHER" id="PTHR43674">
    <property type="entry name" value="NITRILASE C965.09-RELATED"/>
    <property type="match status" value="1"/>
</dbReference>